<comment type="similarity">
    <text evidence="1 3">Belongs to the DapA family.</text>
</comment>
<reference evidence="4 5" key="1">
    <citation type="submission" date="2020-10" db="EMBL/GenBank/DDBJ databases">
        <authorList>
            <person name="Peeters C."/>
        </authorList>
    </citation>
    <scope>NUCLEOTIDE SEQUENCE [LARGE SCALE GENOMIC DNA]</scope>
    <source>
        <strain evidence="4 5">LMG 28140</strain>
    </source>
</reference>
<dbReference type="SUPFAM" id="SSF51569">
    <property type="entry name" value="Aldolase"/>
    <property type="match status" value="1"/>
</dbReference>
<keyword evidence="5" id="KW-1185">Reference proteome</keyword>
<keyword evidence="2 3" id="KW-0456">Lyase</keyword>
<dbReference type="CDD" id="cd00408">
    <property type="entry name" value="DHDPS-like"/>
    <property type="match status" value="1"/>
</dbReference>
<organism evidence="4 5">
    <name type="scientific">Paraburkholderia metrosideri</name>
    <dbReference type="NCBI Taxonomy" id="580937"/>
    <lineage>
        <taxon>Bacteria</taxon>
        <taxon>Pseudomonadati</taxon>
        <taxon>Pseudomonadota</taxon>
        <taxon>Betaproteobacteria</taxon>
        <taxon>Burkholderiales</taxon>
        <taxon>Burkholderiaceae</taxon>
        <taxon>Paraburkholderia</taxon>
    </lineage>
</organism>
<dbReference type="InterPro" id="IPR002220">
    <property type="entry name" value="DapA-like"/>
</dbReference>
<dbReference type="SMART" id="SM01130">
    <property type="entry name" value="DHDPS"/>
    <property type="match status" value="1"/>
</dbReference>
<dbReference type="Gene3D" id="3.20.20.70">
    <property type="entry name" value="Aldolase class I"/>
    <property type="match status" value="1"/>
</dbReference>
<name>A0ABM8NNN1_9BURK</name>
<dbReference type="RefSeq" id="WP_201643000.1">
    <property type="nucleotide sequence ID" value="NZ_CAJHCP010000006.1"/>
</dbReference>
<dbReference type="EMBL" id="CAJHCP010000006">
    <property type="protein sequence ID" value="CAD6535267.1"/>
    <property type="molecule type" value="Genomic_DNA"/>
</dbReference>
<evidence type="ECO:0000313" key="4">
    <source>
        <dbReference type="EMBL" id="CAD6535267.1"/>
    </source>
</evidence>
<dbReference type="PRINTS" id="PR00146">
    <property type="entry name" value="DHPICSNTHASE"/>
</dbReference>
<dbReference type="PANTHER" id="PTHR12128">
    <property type="entry name" value="DIHYDRODIPICOLINATE SYNTHASE"/>
    <property type="match status" value="1"/>
</dbReference>
<sequence>MTITNAHKPLVGVFPVLPTPFEENGNPDVASLRHLVRYLIKAGVDGITYPGVASEFGQLSVDERLMLTHIVLDEIDGRVPLVAGVSSTDAEVTIRLAQATSRGGAAALMIAVPPDRLTAQAQIEFFSRVAAAVPDTPVMLQNVPAPVGAGLDPEVLLEILNAVPAIRYIKEETLPSGQRLSILKGRAPNTLLGVFGGAGGRYITDELRRGACGTMPAIELAEIHVALFNAHSAGHSEQVRALFTRMLPILNVQAVFRWSLTKYILHRRGLIKCRLQRASGPLLDAADTSDVDDFLRDIDDLLIPQQVLSTIGGERHGTA</sequence>
<dbReference type="PANTHER" id="PTHR12128:SF66">
    <property type="entry name" value="4-HYDROXY-2-OXOGLUTARATE ALDOLASE, MITOCHONDRIAL"/>
    <property type="match status" value="1"/>
</dbReference>
<accession>A0ABM8NNN1</accession>
<evidence type="ECO:0000313" key="5">
    <source>
        <dbReference type="Proteomes" id="UP000598032"/>
    </source>
</evidence>
<evidence type="ECO:0000256" key="2">
    <source>
        <dbReference type="ARBA" id="ARBA00023239"/>
    </source>
</evidence>
<dbReference type="GO" id="GO:0008840">
    <property type="term" value="F:4-hydroxy-tetrahydrodipicolinate synthase activity"/>
    <property type="evidence" value="ECO:0007669"/>
    <property type="project" value="UniProtKB-EC"/>
</dbReference>
<proteinExistence type="inferred from homology"/>
<dbReference type="Pfam" id="PF00701">
    <property type="entry name" value="DHDPS"/>
    <property type="match status" value="1"/>
</dbReference>
<dbReference type="Proteomes" id="UP000598032">
    <property type="component" value="Unassembled WGS sequence"/>
</dbReference>
<dbReference type="InterPro" id="IPR013785">
    <property type="entry name" value="Aldolase_TIM"/>
</dbReference>
<protein>
    <submittedName>
        <fullName evidence="4">4-hydroxy-tetrahydrodipicolinate synthase</fullName>
        <ecNumber evidence="4">4.3.3.7</ecNumber>
    </submittedName>
</protein>
<comment type="caution">
    <text evidence="4">The sequence shown here is derived from an EMBL/GenBank/DDBJ whole genome shotgun (WGS) entry which is preliminary data.</text>
</comment>
<evidence type="ECO:0000256" key="3">
    <source>
        <dbReference type="PIRNR" id="PIRNR001365"/>
    </source>
</evidence>
<dbReference type="PIRSF" id="PIRSF001365">
    <property type="entry name" value="DHDPS"/>
    <property type="match status" value="1"/>
</dbReference>
<evidence type="ECO:0000256" key="1">
    <source>
        <dbReference type="ARBA" id="ARBA00007592"/>
    </source>
</evidence>
<dbReference type="EC" id="4.3.3.7" evidence="4"/>
<gene>
    <name evidence="4" type="primary">dapA_2</name>
    <name evidence="4" type="ORF">LMG28140_02904</name>
</gene>